<evidence type="ECO:0000313" key="9">
    <source>
        <dbReference type="EMBL" id="TLF52642.1"/>
    </source>
</evidence>
<evidence type="ECO:0000256" key="8">
    <source>
        <dbReference type="RuleBase" id="RU364100"/>
    </source>
</evidence>
<keyword evidence="4 8" id="KW-0378">Hydrolase</keyword>
<dbReference type="InterPro" id="IPR003738">
    <property type="entry name" value="SRAP"/>
</dbReference>
<accession>A0A5R8MKP5</accession>
<comment type="similarity">
    <text evidence="1 8">Belongs to the SOS response-associated peptidase family.</text>
</comment>
<dbReference type="SUPFAM" id="SSF143081">
    <property type="entry name" value="BB1717-like"/>
    <property type="match status" value="1"/>
</dbReference>
<keyword evidence="3" id="KW-0227">DNA damage</keyword>
<evidence type="ECO:0000256" key="7">
    <source>
        <dbReference type="ARBA" id="ARBA00023239"/>
    </source>
</evidence>
<sequence length="140" mass="15842">MSRVSWKLSRTVLRGGTGGDFSPLLDLPVDARKQPHFLCREDREPIWLAGIWSERPDGKPGCATLTEQARGVAKEIHDRMPLVLDADRLEPWLDPHLTDRKTIRHAVHHLPAERITHWTVSSRVNRPGNDDGSLIKPLPV</sequence>
<evidence type="ECO:0000313" key="10">
    <source>
        <dbReference type="Proteomes" id="UP000306973"/>
    </source>
</evidence>
<dbReference type="GO" id="GO:0003697">
    <property type="term" value="F:single-stranded DNA binding"/>
    <property type="evidence" value="ECO:0007669"/>
    <property type="project" value="InterPro"/>
</dbReference>
<keyword evidence="5" id="KW-0190">Covalent protein-DNA linkage</keyword>
<evidence type="ECO:0000256" key="4">
    <source>
        <dbReference type="ARBA" id="ARBA00022801"/>
    </source>
</evidence>
<dbReference type="PANTHER" id="PTHR13604">
    <property type="entry name" value="DC12-RELATED"/>
    <property type="match status" value="1"/>
</dbReference>
<evidence type="ECO:0000256" key="1">
    <source>
        <dbReference type="ARBA" id="ARBA00008136"/>
    </source>
</evidence>
<name>A0A5R8MKP5_9GAMM</name>
<dbReference type="EMBL" id="VBUI01000005">
    <property type="protein sequence ID" value="TLF52642.1"/>
    <property type="molecule type" value="Genomic_DNA"/>
</dbReference>
<proteinExistence type="inferred from homology"/>
<keyword evidence="2 8" id="KW-0645">Protease</keyword>
<evidence type="ECO:0000256" key="6">
    <source>
        <dbReference type="ARBA" id="ARBA00023125"/>
    </source>
</evidence>
<dbReference type="EC" id="3.4.-.-" evidence="8"/>
<dbReference type="GO" id="GO:0006508">
    <property type="term" value="P:proteolysis"/>
    <property type="evidence" value="ECO:0007669"/>
    <property type="project" value="UniProtKB-KW"/>
</dbReference>
<dbReference type="GO" id="GO:0016829">
    <property type="term" value="F:lyase activity"/>
    <property type="evidence" value="ECO:0007669"/>
    <property type="project" value="UniProtKB-KW"/>
</dbReference>
<keyword evidence="6" id="KW-0238">DNA-binding</keyword>
<dbReference type="Gene3D" id="3.90.1680.10">
    <property type="entry name" value="SOS response associated peptidase-like"/>
    <property type="match status" value="1"/>
</dbReference>
<evidence type="ECO:0000256" key="5">
    <source>
        <dbReference type="ARBA" id="ARBA00023124"/>
    </source>
</evidence>
<evidence type="ECO:0000256" key="3">
    <source>
        <dbReference type="ARBA" id="ARBA00022763"/>
    </source>
</evidence>
<dbReference type="Pfam" id="PF02586">
    <property type="entry name" value="SRAP"/>
    <property type="match status" value="1"/>
</dbReference>
<organism evidence="9 10">
    <name type="scientific">Halomonas urmiana</name>
    <dbReference type="NCBI Taxonomy" id="490901"/>
    <lineage>
        <taxon>Bacteria</taxon>
        <taxon>Pseudomonadati</taxon>
        <taxon>Pseudomonadota</taxon>
        <taxon>Gammaproteobacteria</taxon>
        <taxon>Oceanospirillales</taxon>
        <taxon>Halomonadaceae</taxon>
        <taxon>Halomonas</taxon>
    </lineage>
</organism>
<gene>
    <name evidence="9" type="ORF">FEI13_04975</name>
</gene>
<keyword evidence="7" id="KW-0456">Lyase</keyword>
<reference evidence="9 10" key="1">
    <citation type="journal article" date="2007" name="Int. J. Syst. Evol. Microbiol.">
        <title>Halomonas saccharevitans sp. nov., Halomonas arcis sp. nov. and Halomonas subterranea sp. nov., halophilic bacteria isolated from hypersaline environments of China.</title>
        <authorList>
            <person name="Xu X.W."/>
            <person name="Wu Y.H."/>
            <person name="Zhou Z."/>
            <person name="Wang C.S."/>
            <person name="Zhou Y.G."/>
            <person name="Zhang H.B."/>
            <person name="Wang Y."/>
            <person name="Wu M."/>
        </authorList>
    </citation>
    <scope>NUCLEOTIDE SEQUENCE [LARGE SCALE GENOMIC DNA]</scope>
    <source>
        <strain evidence="9 10">TBZ3</strain>
    </source>
</reference>
<dbReference type="AlphaFoldDB" id="A0A5R8MKP5"/>
<evidence type="ECO:0000256" key="2">
    <source>
        <dbReference type="ARBA" id="ARBA00022670"/>
    </source>
</evidence>
<dbReference type="GO" id="GO:0008233">
    <property type="term" value="F:peptidase activity"/>
    <property type="evidence" value="ECO:0007669"/>
    <property type="project" value="UniProtKB-KW"/>
</dbReference>
<comment type="caution">
    <text evidence="9">The sequence shown here is derived from an EMBL/GenBank/DDBJ whole genome shotgun (WGS) entry which is preliminary data.</text>
</comment>
<dbReference type="Proteomes" id="UP000306973">
    <property type="component" value="Unassembled WGS sequence"/>
</dbReference>
<dbReference type="OrthoDB" id="6192129at2"/>
<keyword evidence="10" id="KW-1185">Reference proteome</keyword>
<dbReference type="PANTHER" id="PTHR13604:SF0">
    <property type="entry name" value="ABASIC SITE PROCESSING PROTEIN HMCES"/>
    <property type="match status" value="1"/>
</dbReference>
<dbReference type="GO" id="GO:0106300">
    <property type="term" value="P:protein-DNA covalent cross-linking repair"/>
    <property type="evidence" value="ECO:0007669"/>
    <property type="project" value="InterPro"/>
</dbReference>
<protein>
    <recommendedName>
        <fullName evidence="8">Abasic site processing protein</fullName>
        <ecNumber evidence="8">3.4.-.-</ecNumber>
    </recommendedName>
</protein>
<dbReference type="InterPro" id="IPR036590">
    <property type="entry name" value="SRAP-like"/>
</dbReference>